<dbReference type="SUPFAM" id="SSF54523">
    <property type="entry name" value="Pili subunits"/>
    <property type="match status" value="1"/>
</dbReference>
<dbReference type="InterPro" id="IPR045584">
    <property type="entry name" value="Pilin-like"/>
</dbReference>
<evidence type="ECO:0000313" key="2">
    <source>
        <dbReference type="EMBL" id="QTD53184.1"/>
    </source>
</evidence>
<reference evidence="2" key="1">
    <citation type="submission" date="2021-03" db="EMBL/GenBank/DDBJ databases">
        <title>Acanthopleuribacteraceae sp. M133.</title>
        <authorList>
            <person name="Wang G."/>
        </authorList>
    </citation>
    <scope>NUCLEOTIDE SEQUENCE</scope>
    <source>
        <strain evidence="2">M133</strain>
    </source>
</reference>
<organism evidence="2 3">
    <name type="scientific">Sulfidibacter corallicola</name>
    <dbReference type="NCBI Taxonomy" id="2818388"/>
    <lineage>
        <taxon>Bacteria</taxon>
        <taxon>Pseudomonadati</taxon>
        <taxon>Acidobacteriota</taxon>
        <taxon>Holophagae</taxon>
        <taxon>Acanthopleuribacterales</taxon>
        <taxon>Acanthopleuribacteraceae</taxon>
        <taxon>Sulfidibacter</taxon>
    </lineage>
</organism>
<dbReference type="EMBL" id="CP071793">
    <property type="protein sequence ID" value="QTD53184.1"/>
    <property type="molecule type" value="Genomic_DNA"/>
</dbReference>
<gene>
    <name evidence="2" type="ORF">J3U87_12060</name>
</gene>
<dbReference type="RefSeq" id="WP_237383283.1">
    <property type="nucleotide sequence ID" value="NZ_CP071793.1"/>
</dbReference>
<dbReference type="InterPro" id="IPR013545">
    <property type="entry name" value="T2SS_protein-GspG_C"/>
</dbReference>
<dbReference type="Pfam" id="PF08334">
    <property type="entry name" value="T2SSG"/>
    <property type="match status" value="1"/>
</dbReference>
<dbReference type="KEGG" id="scor:J3U87_12060"/>
<protein>
    <submittedName>
        <fullName evidence="2">Type II secretion system protein GspG</fullName>
    </submittedName>
</protein>
<proteinExistence type="predicted"/>
<keyword evidence="3" id="KW-1185">Reference proteome</keyword>
<dbReference type="Gene3D" id="3.30.700.10">
    <property type="entry name" value="Glycoprotein, Type 4 Pilin"/>
    <property type="match status" value="1"/>
</dbReference>
<dbReference type="Proteomes" id="UP000663929">
    <property type="component" value="Chromosome"/>
</dbReference>
<evidence type="ECO:0000259" key="1">
    <source>
        <dbReference type="Pfam" id="PF08334"/>
    </source>
</evidence>
<accession>A0A8A4TVM9</accession>
<name>A0A8A4TVM9_SULCO</name>
<dbReference type="AlphaFoldDB" id="A0A8A4TVM9"/>
<evidence type="ECO:0000313" key="3">
    <source>
        <dbReference type="Proteomes" id="UP000663929"/>
    </source>
</evidence>
<sequence length="189" mass="21989">MKLLFRVGLLMCALISLGCKDEDTEKAKKLYDRADLYAERREFRQAIEILQRIQIDYSETSYAKKAENEIEELQRVQNMLIDNERDSIHSNFQRIHRALEHYKVRFLAYPLTPEDLKKLPPVVTPEWEDPWGNPIHYKPTYSSARIPKRAPDGYVLATFGKDGLPGGVGQDQDRYFSNNKEVDNILDGK</sequence>
<dbReference type="PROSITE" id="PS51257">
    <property type="entry name" value="PROKAR_LIPOPROTEIN"/>
    <property type="match status" value="1"/>
</dbReference>
<feature type="domain" description="Type II secretion system protein GspG C-terminal" evidence="1">
    <location>
        <begin position="85"/>
        <end position="173"/>
    </location>
</feature>